<dbReference type="Pfam" id="PF02355">
    <property type="entry name" value="SecD_SecF_C"/>
    <property type="match status" value="1"/>
</dbReference>
<dbReference type="InterPro" id="IPR022645">
    <property type="entry name" value="SecD/SecF_bac"/>
</dbReference>
<reference evidence="12 13" key="1">
    <citation type="journal article" date="2019" name="Appl. Environ. Microbiol.">
        <title>Co-occurrence of broad and narrow host-range viruses infecting the toxic bloom-forming cyanobacterium Microcystis aeruginosa.</title>
        <authorList>
            <person name="Morimoto D."/>
            <person name="Tominaga K."/>
            <person name="Nishimura Y."/>
            <person name="Yoshida N."/>
            <person name="Kimura S."/>
            <person name="Sako Y."/>
            <person name="Yoshida T."/>
        </authorList>
    </citation>
    <scope>NUCLEOTIDE SEQUENCE [LARGE SCALE GENOMIC DNA]</scope>
    <source>
        <strain evidence="12 13">11-30S32</strain>
    </source>
</reference>
<feature type="transmembrane region" description="Helical" evidence="10">
    <location>
        <begin position="20"/>
        <end position="38"/>
    </location>
</feature>
<comment type="caution">
    <text evidence="12">The sequence shown here is derived from an EMBL/GenBank/DDBJ whole genome shotgun (WGS) entry which is preliminary data.</text>
</comment>
<evidence type="ECO:0000256" key="4">
    <source>
        <dbReference type="ARBA" id="ARBA00022519"/>
    </source>
</evidence>
<dbReference type="Proteomes" id="UP000321223">
    <property type="component" value="Unassembled WGS sequence"/>
</dbReference>
<feature type="transmembrane region" description="Helical" evidence="10">
    <location>
        <begin position="198"/>
        <end position="223"/>
    </location>
</feature>
<dbReference type="GO" id="GO:0065002">
    <property type="term" value="P:intracellular protein transmembrane transport"/>
    <property type="evidence" value="ECO:0007669"/>
    <property type="project" value="UniProtKB-UniRule"/>
</dbReference>
<dbReference type="InterPro" id="IPR055344">
    <property type="entry name" value="SecD_SecF_C_bact"/>
</dbReference>
<dbReference type="Pfam" id="PF07549">
    <property type="entry name" value="Sec_GG"/>
    <property type="match status" value="1"/>
</dbReference>
<keyword evidence="8 10" id="KW-0811">Translocation</keyword>
<evidence type="ECO:0000259" key="11">
    <source>
        <dbReference type="Pfam" id="PF02355"/>
    </source>
</evidence>
<feature type="transmembrane region" description="Helical" evidence="10">
    <location>
        <begin position="304"/>
        <end position="331"/>
    </location>
</feature>
<evidence type="ECO:0000256" key="1">
    <source>
        <dbReference type="ARBA" id="ARBA00004651"/>
    </source>
</evidence>
<evidence type="ECO:0000256" key="2">
    <source>
        <dbReference type="ARBA" id="ARBA00022448"/>
    </source>
</evidence>
<sequence length="343" mass="37999">MLLTNNFIFAVTHRLPLPTPQIPFFLFTFYLIDMAFNVTKQRNFWWTVSALLTIGSILAMVISWFTIQAPLRPSLDFVGGTRIQIELACAKKNNCEKPLTTAEVQAILDEEGLGNSSVQVLDKYTLSVRTKTLAEEQRTKLLDTLNQKIGAFDPETSQIDTVGPTIGQELFRSGFLALLVSFFGIAVYLSFRFQRDYAFFAIVALLHDVLITLGVFAVLGLIAGVEVDSLFLVSLLTIVGFSVNDTVVIYDRVRENFVNTPELSVDEIVDNAVSQTLSRSINTTLTTLLPLVAIFLFGGSTLKYFALALIIGFVAGAYSSIFIASTLLAWWRGRSHRSKAVQA</sequence>
<evidence type="ECO:0000256" key="10">
    <source>
        <dbReference type="HAMAP-Rule" id="MF_01464"/>
    </source>
</evidence>
<gene>
    <name evidence="10" type="primary">secF</name>
    <name evidence="12" type="ORF">MAE30S32_12420</name>
</gene>
<keyword evidence="7 10" id="KW-1133">Transmembrane helix</keyword>
<evidence type="ECO:0000256" key="5">
    <source>
        <dbReference type="ARBA" id="ARBA00022692"/>
    </source>
</evidence>
<proteinExistence type="inferred from homology"/>
<name>A0A510PFR8_MICAE</name>
<dbReference type="SUPFAM" id="SSF82866">
    <property type="entry name" value="Multidrug efflux transporter AcrB transmembrane domain"/>
    <property type="match status" value="1"/>
</dbReference>
<dbReference type="GO" id="GO:0043952">
    <property type="term" value="P:protein transport by the Sec complex"/>
    <property type="evidence" value="ECO:0007669"/>
    <property type="project" value="UniProtKB-UniRule"/>
</dbReference>
<feature type="transmembrane region" description="Helical" evidence="10">
    <location>
        <begin position="45"/>
        <end position="67"/>
    </location>
</feature>
<keyword evidence="5 10" id="KW-0812">Transmembrane</keyword>
<dbReference type="NCBIfam" id="TIGR00966">
    <property type="entry name" value="transloc_SecF"/>
    <property type="match status" value="1"/>
</dbReference>
<dbReference type="GO" id="GO:0005886">
    <property type="term" value="C:plasma membrane"/>
    <property type="evidence" value="ECO:0007669"/>
    <property type="project" value="UniProtKB-SubCell"/>
</dbReference>
<keyword evidence="9 10" id="KW-0472">Membrane</keyword>
<dbReference type="HAMAP" id="MF_01464_B">
    <property type="entry name" value="SecF_B"/>
    <property type="match status" value="1"/>
</dbReference>
<evidence type="ECO:0000313" key="13">
    <source>
        <dbReference type="Proteomes" id="UP000321223"/>
    </source>
</evidence>
<dbReference type="InterPro" id="IPR048634">
    <property type="entry name" value="SecD_SecF_C"/>
</dbReference>
<keyword evidence="3 10" id="KW-1003">Cell membrane</keyword>
<feature type="transmembrane region" description="Helical" evidence="10">
    <location>
        <begin position="170"/>
        <end position="191"/>
    </location>
</feature>
<dbReference type="GO" id="GO:0015450">
    <property type="term" value="F:protein-transporting ATPase activity"/>
    <property type="evidence" value="ECO:0007669"/>
    <property type="project" value="InterPro"/>
</dbReference>
<keyword evidence="4" id="KW-0997">Cell inner membrane</keyword>
<evidence type="ECO:0000313" key="12">
    <source>
        <dbReference type="EMBL" id="GCA92590.1"/>
    </source>
</evidence>
<dbReference type="PANTHER" id="PTHR30081:SF8">
    <property type="entry name" value="PROTEIN TRANSLOCASE SUBUNIT SECF"/>
    <property type="match status" value="1"/>
</dbReference>
<evidence type="ECO:0000256" key="9">
    <source>
        <dbReference type="ARBA" id="ARBA00023136"/>
    </source>
</evidence>
<dbReference type="EMBL" id="BHVU01000051">
    <property type="protein sequence ID" value="GCA92590.1"/>
    <property type="molecule type" value="Genomic_DNA"/>
</dbReference>
<evidence type="ECO:0000256" key="6">
    <source>
        <dbReference type="ARBA" id="ARBA00022927"/>
    </source>
</evidence>
<comment type="caution">
    <text evidence="10">Lacks conserved residue(s) required for the propagation of feature annotation.</text>
</comment>
<dbReference type="AlphaFoldDB" id="A0A510PFR8"/>
<feature type="transmembrane region" description="Helical" evidence="10">
    <location>
        <begin position="281"/>
        <end position="298"/>
    </location>
</feature>
<dbReference type="InterPro" id="IPR005665">
    <property type="entry name" value="SecF_bac"/>
</dbReference>
<dbReference type="NCBIfam" id="TIGR00916">
    <property type="entry name" value="2A0604s01"/>
    <property type="match status" value="1"/>
</dbReference>
<evidence type="ECO:0000256" key="3">
    <source>
        <dbReference type="ARBA" id="ARBA00022475"/>
    </source>
</evidence>
<keyword evidence="6 10" id="KW-0653">Protein transport</keyword>
<feature type="domain" description="Protein export membrane protein SecD/SecF C-terminal" evidence="11">
    <location>
        <begin position="146"/>
        <end position="332"/>
    </location>
</feature>
<feature type="transmembrane region" description="Helical" evidence="10">
    <location>
        <begin position="229"/>
        <end position="250"/>
    </location>
</feature>
<dbReference type="InterPro" id="IPR022813">
    <property type="entry name" value="SecD/SecF_arch_bac"/>
</dbReference>
<comment type="subcellular location">
    <subcellularLocation>
        <location evidence="1 10">Cell membrane</location>
        <topology evidence="1 10">Multi-pass membrane protein</topology>
    </subcellularLocation>
</comment>
<dbReference type="Gene3D" id="1.20.1640.10">
    <property type="entry name" value="Multidrug efflux transporter AcrB transmembrane domain"/>
    <property type="match status" value="1"/>
</dbReference>
<comment type="function">
    <text evidence="10">Part of the Sec protein translocase complex. Interacts with the SecYEG preprotein conducting channel. SecDF uses the proton motive force (PMF) to complete protein translocation after the ATP-dependent function of SecA.</text>
</comment>
<accession>A0A510PFR8</accession>
<organism evidence="12 13">
    <name type="scientific">Microcystis aeruginosa 11-30S32</name>
    <dbReference type="NCBI Taxonomy" id="2358142"/>
    <lineage>
        <taxon>Bacteria</taxon>
        <taxon>Bacillati</taxon>
        <taxon>Cyanobacteriota</taxon>
        <taxon>Cyanophyceae</taxon>
        <taxon>Oscillatoriophycideae</taxon>
        <taxon>Chroococcales</taxon>
        <taxon>Microcystaceae</taxon>
        <taxon>Microcystis</taxon>
    </lineage>
</organism>
<dbReference type="FunFam" id="1.20.1640.10:FF:000055">
    <property type="entry name" value="Protein-export membrane protein SecF"/>
    <property type="match status" value="1"/>
</dbReference>
<dbReference type="InterPro" id="IPR022646">
    <property type="entry name" value="SecD/SecF_CS"/>
</dbReference>
<comment type="subunit">
    <text evidence="10">Forms a complex with SecD. Part of the essential Sec protein translocation apparatus which comprises SecA, SecYEG and auxiliary proteins SecDF. Other proteins may also be involved.</text>
</comment>
<comment type="similarity">
    <text evidence="10">Belongs to the SecD/SecF family. SecF subfamily.</text>
</comment>
<evidence type="ECO:0000256" key="7">
    <source>
        <dbReference type="ARBA" id="ARBA00022989"/>
    </source>
</evidence>
<dbReference type="PANTHER" id="PTHR30081">
    <property type="entry name" value="PROTEIN-EXPORT MEMBRANE PROTEIN SEC"/>
    <property type="match status" value="1"/>
</dbReference>
<dbReference type="GO" id="GO:0006605">
    <property type="term" value="P:protein targeting"/>
    <property type="evidence" value="ECO:0007669"/>
    <property type="project" value="UniProtKB-UniRule"/>
</dbReference>
<dbReference type="PRINTS" id="PR01755">
    <property type="entry name" value="SECFTRNLCASE"/>
</dbReference>
<keyword evidence="2 10" id="KW-0813">Transport</keyword>
<protein>
    <recommendedName>
        <fullName evidence="10">Protein-export membrane protein SecF</fullName>
    </recommendedName>
</protein>
<comment type="function">
    <text evidence="10">Probably participates in protein translocation into and across both the cytoplasmic and thylakoid membranes in cyanobacterial cells.</text>
</comment>
<evidence type="ECO:0000256" key="8">
    <source>
        <dbReference type="ARBA" id="ARBA00023010"/>
    </source>
</evidence>